<dbReference type="Proteomes" id="UP000095606">
    <property type="component" value="Unassembled WGS sequence"/>
</dbReference>
<dbReference type="EMBL" id="CZAE01000023">
    <property type="protein sequence ID" value="CUQ01559.1"/>
    <property type="molecule type" value="Genomic_DNA"/>
</dbReference>
<evidence type="ECO:0000313" key="2">
    <source>
        <dbReference type="Proteomes" id="UP000095606"/>
    </source>
</evidence>
<accession>A0A174T425</accession>
<organism evidence="1 2">
    <name type="scientific">Bacteroides faecis</name>
    <dbReference type="NCBI Taxonomy" id="674529"/>
    <lineage>
        <taxon>Bacteria</taxon>
        <taxon>Pseudomonadati</taxon>
        <taxon>Bacteroidota</taxon>
        <taxon>Bacteroidia</taxon>
        <taxon>Bacteroidales</taxon>
        <taxon>Bacteroidaceae</taxon>
        <taxon>Bacteroides</taxon>
    </lineage>
</organism>
<dbReference type="RefSeq" id="WP_055270808.1">
    <property type="nucleotide sequence ID" value="NZ_CAXKYA010000018.1"/>
</dbReference>
<evidence type="ECO:0000313" key="1">
    <source>
        <dbReference type="EMBL" id="CUQ01559.1"/>
    </source>
</evidence>
<reference evidence="1 2" key="1">
    <citation type="submission" date="2015-09" db="EMBL/GenBank/DDBJ databases">
        <authorList>
            <consortium name="Pathogen Informatics"/>
        </authorList>
    </citation>
    <scope>NUCLEOTIDE SEQUENCE [LARGE SCALE GENOMIC DNA]</scope>
    <source>
        <strain evidence="1 2">2789STDY5834846</strain>
    </source>
</reference>
<protein>
    <submittedName>
        <fullName evidence="1">Uncharacterized protein</fullName>
    </submittedName>
</protein>
<sequence length="72" mass="8766">MARVTETYYTKIKENKIKLEDVPIKKLWEELENTQKELEKYKKGKDSNTIIKKIKKIIEDYDMSEIKKEEEK</sequence>
<proteinExistence type="predicted"/>
<gene>
    <name evidence="1" type="ORF">ERS852461_03979</name>
</gene>
<name>A0A174T425_9BACE</name>
<dbReference type="AlphaFoldDB" id="A0A174T425"/>